<reference evidence="2 3" key="1">
    <citation type="submission" date="2024-11" db="EMBL/GenBank/DDBJ databases">
        <title>A near-complete genome assembly of Cinchona calisaya.</title>
        <authorList>
            <person name="Lian D.C."/>
            <person name="Zhao X.W."/>
            <person name="Wei L."/>
        </authorList>
    </citation>
    <scope>NUCLEOTIDE SEQUENCE [LARGE SCALE GENOMIC DNA]</scope>
    <source>
        <tissue evidence="2">Nenye</tissue>
    </source>
</reference>
<evidence type="ECO:0000256" key="1">
    <source>
        <dbReference type="SAM" id="MobiDB-lite"/>
    </source>
</evidence>
<gene>
    <name evidence="2" type="ORF">ACH5RR_028997</name>
</gene>
<organism evidence="2 3">
    <name type="scientific">Cinchona calisaya</name>
    <dbReference type="NCBI Taxonomy" id="153742"/>
    <lineage>
        <taxon>Eukaryota</taxon>
        <taxon>Viridiplantae</taxon>
        <taxon>Streptophyta</taxon>
        <taxon>Embryophyta</taxon>
        <taxon>Tracheophyta</taxon>
        <taxon>Spermatophyta</taxon>
        <taxon>Magnoliopsida</taxon>
        <taxon>eudicotyledons</taxon>
        <taxon>Gunneridae</taxon>
        <taxon>Pentapetalae</taxon>
        <taxon>asterids</taxon>
        <taxon>lamiids</taxon>
        <taxon>Gentianales</taxon>
        <taxon>Rubiaceae</taxon>
        <taxon>Cinchonoideae</taxon>
        <taxon>Cinchoneae</taxon>
        <taxon>Cinchona</taxon>
    </lineage>
</organism>
<accession>A0ABD2YRU0</accession>
<dbReference type="AlphaFoldDB" id="A0ABD2YRU0"/>
<comment type="caution">
    <text evidence="2">The sequence shown here is derived from an EMBL/GenBank/DDBJ whole genome shotgun (WGS) entry which is preliminary data.</text>
</comment>
<keyword evidence="3" id="KW-1185">Reference proteome</keyword>
<evidence type="ECO:0000313" key="2">
    <source>
        <dbReference type="EMBL" id="KAL3509596.1"/>
    </source>
</evidence>
<dbReference type="Proteomes" id="UP001630127">
    <property type="component" value="Unassembled WGS sequence"/>
</dbReference>
<feature type="compositionally biased region" description="Acidic residues" evidence="1">
    <location>
        <begin position="74"/>
        <end position="86"/>
    </location>
</feature>
<sequence length="124" mass="14222">MMHANCLLNLSVKRSSTVPATLLSRNSAYSSDYKNYDSIRAYVDSWVRFLVNLKAIELELDFNVPPYNLKENNSDEDEDEKEEEDDEVYLHYSFHFSDLIDCSVKVLKLHSCGVCLPGIRALPV</sequence>
<evidence type="ECO:0000313" key="3">
    <source>
        <dbReference type="Proteomes" id="UP001630127"/>
    </source>
</evidence>
<proteinExistence type="predicted"/>
<protein>
    <submittedName>
        <fullName evidence="2">Uncharacterized protein</fullName>
    </submittedName>
</protein>
<feature type="region of interest" description="Disordered" evidence="1">
    <location>
        <begin position="65"/>
        <end position="86"/>
    </location>
</feature>
<dbReference type="EMBL" id="JBJUIK010000012">
    <property type="protein sequence ID" value="KAL3509596.1"/>
    <property type="molecule type" value="Genomic_DNA"/>
</dbReference>
<name>A0ABD2YRU0_9GENT</name>